<evidence type="ECO:0000313" key="3">
    <source>
        <dbReference type="Proteomes" id="UP000510869"/>
    </source>
</evidence>
<evidence type="ECO:0000313" key="2">
    <source>
        <dbReference type="EMBL" id="QLK24878.1"/>
    </source>
</evidence>
<accession>A0A7D6CME6</accession>
<organism evidence="2 3">
    <name type="scientific">Natrinema zhouii</name>
    <dbReference type="NCBI Taxonomy" id="1710539"/>
    <lineage>
        <taxon>Archaea</taxon>
        <taxon>Methanobacteriati</taxon>
        <taxon>Methanobacteriota</taxon>
        <taxon>Stenosarchaea group</taxon>
        <taxon>Halobacteria</taxon>
        <taxon>Halobacteriales</taxon>
        <taxon>Natrialbaceae</taxon>
        <taxon>Natrinema</taxon>
    </lineage>
</organism>
<evidence type="ECO:0000256" key="1">
    <source>
        <dbReference type="SAM" id="MobiDB-lite"/>
    </source>
</evidence>
<dbReference type="AlphaFoldDB" id="A0A7D6CME6"/>
<sequence>MPDHDSRGLESPARADASPPDYPPKDGRREWIELTAFQRDCLEAVARRERDGKACYPSGITWTLERRYPTVSRARLEPNLRALVGRELLAKRDGPDERVTAYGLTGAGRALLIQRAERLAVLCDLRGDSDRNG</sequence>
<reference evidence="2 3" key="1">
    <citation type="submission" date="2020-07" db="EMBL/GenBank/DDBJ databases">
        <title>Natrinema (YPL30) sp. nov. and Haloterrigena xxxxxx (YPL8) sp. nov., isolated from a salt mine.</title>
        <authorList>
            <person name="Cui H."/>
        </authorList>
    </citation>
    <scope>NUCLEOTIDE SEQUENCE [LARGE SCALE GENOMIC DNA]</scope>
    <source>
        <strain evidence="2 3">YPL13</strain>
    </source>
</reference>
<dbReference type="InterPro" id="IPR036388">
    <property type="entry name" value="WH-like_DNA-bd_sf"/>
</dbReference>
<dbReference type="EMBL" id="CP059154">
    <property type="protein sequence ID" value="QLK24878.1"/>
    <property type="molecule type" value="Genomic_DNA"/>
</dbReference>
<dbReference type="Proteomes" id="UP000510869">
    <property type="component" value="Chromosome"/>
</dbReference>
<dbReference type="InterPro" id="IPR036390">
    <property type="entry name" value="WH_DNA-bd_sf"/>
</dbReference>
<feature type="region of interest" description="Disordered" evidence="1">
    <location>
        <begin position="1"/>
        <end position="28"/>
    </location>
</feature>
<dbReference type="SUPFAM" id="SSF46785">
    <property type="entry name" value="Winged helix' DNA-binding domain"/>
    <property type="match status" value="1"/>
</dbReference>
<gene>
    <name evidence="2" type="ORF">HYG81_12245</name>
</gene>
<protein>
    <submittedName>
        <fullName evidence="2">PadR family transcriptional regulator</fullName>
    </submittedName>
</protein>
<name>A0A7D6CME6_9EURY</name>
<dbReference type="KEGG" id="nay:HYG81_12245"/>
<dbReference type="OrthoDB" id="185680at2157"/>
<dbReference type="Gene3D" id="1.10.10.10">
    <property type="entry name" value="Winged helix-like DNA-binding domain superfamily/Winged helix DNA-binding domain"/>
    <property type="match status" value="1"/>
</dbReference>
<dbReference type="RefSeq" id="WP_180840013.1">
    <property type="nucleotide sequence ID" value="NZ_CP059154.1"/>
</dbReference>
<keyword evidence="3" id="KW-1185">Reference proteome</keyword>
<proteinExistence type="predicted"/>
<dbReference type="GeneID" id="56143988"/>